<dbReference type="KEGG" id="saqu:EJC51_40270"/>
<dbReference type="RefSeq" id="WP_126275600.1">
    <property type="nucleotide sequence ID" value="NZ_CP034463.1"/>
</dbReference>
<dbReference type="Proteomes" id="UP000280197">
    <property type="component" value="Chromosome"/>
</dbReference>
<feature type="domain" description="YxiG-like" evidence="1">
    <location>
        <begin position="2"/>
        <end position="148"/>
    </location>
</feature>
<dbReference type="AlphaFoldDB" id="A0A3S9IBS7"/>
<protein>
    <recommendedName>
        <fullName evidence="1">YxiG-like domain-containing protein</fullName>
    </recommendedName>
</protein>
<dbReference type="InterPro" id="IPR058188">
    <property type="entry name" value="YxiG-like"/>
</dbReference>
<name>A0A3S9IBS7_9ACTN</name>
<accession>A0A3S9IBS7</accession>
<dbReference type="EMBL" id="CP034463">
    <property type="protein sequence ID" value="AZP21778.1"/>
    <property type="molecule type" value="Genomic_DNA"/>
</dbReference>
<evidence type="ECO:0000259" key="1">
    <source>
        <dbReference type="Pfam" id="PF24712"/>
    </source>
</evidence>
<organism evidence="2 3">
    <name type="scientific">Streptomyces aquilus</name>
    <dbReference type="NCBI Taxonomy" id="2548456"/>
    <lineage>
        <taxon>Bacteria</taxon>
        <taxon>Bacillati</taxon>
        <taxon>Actinomycetota</taxon>
        <taxon>Actinomycetes</taxon>
        <taxon>Kitasatosporales</taxon>
        <taxon>Streptomycetaceae</taxon>
        <taxon>Streptomyces</taxon>
    </lineage>
</organism>
<keyword evidence="3" id="KW-1185">Reference proteome</keyword>
<evidence type="ECO:0000313" key="3">
    <source>
        <dbReference type="Proteomes" id="UP000280197"/>
    </source>
</evidence>
<gene>
    <name evidence="2" type="ORF">EJC51_40270</name>
</gene>
<proteinExistence type="predicted"/>
<evidence type="ECO:0000313" key="2">
    <source>
        <dbReference type="EMBL" id="AZP21778.1"/>
    </source>
</evidence>
<dbReference type="Pfam" id="PF24712">
    <property type="entry name" value="YxiG_2"/>
    <property type="match status" value="1"/>
</dbReference>
<reference evidence="2 3" key="1">
    <citation type="submission" date="2018-12" db="EMBL/GenBank/DDBJ databases">
        <authorList>
            <person name="Li K."/>
        </authorList>
    </citation>
    <scope>NUCLEOTIDE SEQUENCE [LARGE SCALE GENOMIC DNA]</scope>
    <source>
        <strain evidence="3">CR22</strain>
    </source>
</reference>
<sequence>MDITALSEVLDQIEDRALVHHGYTDYMRDYEVVVHMTADPRTGIPPAHLRYLFRYCVEARCETSLEPWLWKESLDDRLIDHGTAEGLDGYVWGVKWQNVERIRVLPTSDTAHRWARELGIDFHAVRIELNAHDLSLVFSDLEITELPGDWEK</sequence>